<evidence type="ECO:0000256" key="12">
    <source>
        <dbReference type="SAM" id="MobiDB-lite"/>
    </source>
</evidence>
<dbReference type="Pfam" id="PF21362">
    <property type="entry name" value="Sina_RING"/>
    <property type="match status" value="1"/>
</dbReference>
<evidence type="ECO:0000313" key="15">
    <source>
        <dbReference type="EMBL" id="KAI5314850.1"/>
    </source>
</evidence>
<dbReference type="EMBL" id="JAJFAZ020000008">
    <property type="protein sequence ID" value="KAI5314850.1"/>
    <property type="molecule type" value="Genomic_DNA"/>
</dbReference>
<dbReference type="AlphaFoldDB" id="A0AAD4UXN9"/>
<dbReference type="GO" id="GO:0008270">
    <property type="term" value="F:zinc ion binding"/>
    <property type="evidence" value="ECO:0007669"/>
    <property type="project" value="UniProtKB-KW"/>
</dbReference>
<keyword evidence="9" id="KW-0862">Zinc</keyword>
<comment type="function">
    <text evidence="10">E3 ubiquitin-protein ligase that mediates ubiquitination and subsequent proteasomal degradation of target proteins. E3 ubiquitin ligases accept ubiquitin from an E2 ubiquitin-conjugating enzyme in the form of a thioester and then directly transfers the ubiquitin to targeted substrates. It probably triggers the ubiquitin-mediated degradation of different substrates.</text>
</comment>
<evidence type="ECO:0000256" key="4">
    <source>
        <dbReference type="ARBA" id="ARBA00012483"/>
    </source>
</evidence>
<keyword evidence="5" id="KW-0808">Transferase</keyword>
<evidence type="ECO:0000256" key="1">
    <source>
        <dbReference type="ARBA" id="ARBA00000900"/>
    </source>
</evidence>
<proteinExistence type="inferred from homology"/>
<dbReference type="InterPro" id="IPR049548">
    <property type="entry name" value="Sina-like_RING"/>
</dbReference>
<evidence type="ECO:0000256" key="8">
    <source>
        <dbReference type="ARBA" id="ARBA00022786"/>
    </source>
</evidence>
<keyword evidence="8" id="KW-0833">Ubl conjugation pathway</keyword>
<protein>
    <recommendedName>
        <fullName evidence="4">RING-type E3 ubiquitin transferase</fullName>
        <ecNumber evidence="4">2.3.2.27</ecNumber>
    </recommendedName>
</protein>
<dbReference type="InterPro" id="IPR013010">
    <property type="entry name" value="Znf_SIAH"/>
</dbReference>
<evidence type="ECO:0000313" key="16">
    <source>
        <dbReference type="Proteomes" id="UP001054821"/>
    </source>
</evidence>
<keyword evidence="16" id="KW-1185">Reference proteome</keyword>
<evidence type="ECO:0000256" key="2">
    <source>
        <dbReference type="ARBA" id="ARBA00004906"/>
    </source>
</evidence>
<evidence type="ECO:0000256" key="11">
    <source>
        <dbReference type="PROSITE-ProRule" id="PRU00455"/>
    </source>
</evidence>
<evidence type="ECO:0000256" key="6">
    <source>
        <dbReference type="ARBA" id="ARBA00022723"/>
    </source>
</evidence>
<dbReference type="EC" id="2.3.2.27" evidence="4"/>
<dbReference type="Proteomes" id="UP001054821">
    <property type="component" value="Chromosome 8"/>
</dbReference>
<evidence type="ECO:0000256" key="10">
    <source>
        <dbReference type="ARBA" id="ARBA00024004"/>
    </source>
</evidence>
<dbReference type="SUPFAM" id="SSF49599">
    <property type="entry name" value="TRAF domain-like"/>
    <property type="match status" value="1"/>
</dbReference>
<evidence type="ECO:0000256" key="9">
    <source>
        <dbReference type="ARBA" id="ARBA00022833"/>
    </source>
</evidence>
<feature type="region of interest" description="Disordered" evidence="12">
    <location>
        <begin position="1"/>
        <end position="27"/>
    </location>
</feature>
<evidence type="ECO:0000256" key="7">
    <source>
        <dbReference type="ARBA" id="ARBA00022771"/>
    </source>
</evidence>
<dbReference type="Gene3D" id="3.30.40.10">
    <property type="entry name" value="Zinc/RING finger domain, C3HC4 (zinc finger)"/>
    <property type="match status" value="1"/>
</dbReference>
<keyword evidence="6" id="KW-0479">Metal-binding</keyword>
<dbReference type="InterPro" id="IPR001841">
    <property type="entry name" value="Znf_RING"/>
</dbReference>
<dbReference type="CDD" id="cd16571">
    <property type="entry name" value="RING-HC_SIAHs"/>
    <property type="match status" value="1"/>
</dbReference>
<accession>A0AAD4UXN9</accession>
<comment type="catalytic activity">
    <reaction evidence="1">
        <text>S-ubiquitinyl-[E2 ubiquitin-conjugating enzyme]-L-cysteine + [acceptor protein]-L-lysine = [E2 ubiquitin-conjugating enzyme]-L-cysteine + N(6)-ubiquitinyl-[acceptor protein]-L-lysine.</text>
        <dbReference type="EC" id="2.3.2.27"/>
    </reaction>
</comment>
<evidence type="ECO:0000259" key="13">
    <source>
        <dbReference type="PROSITE" id="PS50089"/>
    </source>
</evidence>
<comment type="caution">
    <text evidence="15">The sequence shown here is derived from an EMBL/GenBank/DDBJ whole genome shotgun (WGS) entry which is preliminary data.</text>
</comment>
<feature type="domain" description="RING-type" evidence="13">
    <location>
        <begin position="49"/>
        <end position="86"/>
    </location>
</feature>
<evidence type="ECO:0000256" key="5">
    <source>
        <dbReference type="ARBA" id="ARBA00022679"/>
    </source>
</evidence>
<evidence type="ECO:0000259" key="14">
    <source>
        <dbReference type="PROSITE" id="PS51081"/>
    </source>
</evidence>
<dbReference type="PROSITE" id="PS51081">
    <property type="entry name" value="ZF_SIAH"/>
    <property type="match status" value="1"/>
</dbReference>
<organism evidence="15 16">
    <name type="scientific">Prunus dulcis</name>
    <name type="common">Almond</name>
    <name type="synonym">Amygdalus dulcis</name>
    <dbReference type="NCBI Taxonomy" id="3755"/>
    <lineage>
        <taxon>Eukaryota</taxon>
        <taxon>Viridiplantae</taxon>
        <taxon>Streptophyta</taxon>
        <taxon>Embryophyta</taxon>
        <taxon>Tracheophyta</taxon>
        <taxon>Spermatophyta</taxon>
        <taxon>Magnoliopsida</taxon>
        <taxon>eudicotyledons</taxon>
        <taxon>Gunneridae</taxon>
        <taxon>Pentapetalae</taxon>
        <taxon>rosids</taxon>
        <taxon>fabids</taxon>
        <taxon>Rosales</taxon>
        <taxon>Rosaceae</taxon>
        <taxon>Amygdaloideae</taxon>
        <taxon>Amygdaleae</taxon>
        <taxon>Prunus</taxon>
    </lineage>
</organism>
<dbReference type="Pfam" id="PF21361">
    <property type="entry name" value="Sina_ZnF"/>
    <property type="match status" value="1"/>
</dbReference>
<dbReference type="InterPro" id="IPR013083">
    <property type="entry name" value="Znf_RING/FYVE/PHD"/>
</dbReference>
<name>A0AAD4UXN9_PRUDU</name>
<dbReference type="InterPro" id="IPR044286">
    <property type="entry name" value="SINL_plant"/>
</dbReference>
<feature type="domain" description="SIAH-type" evidence="14">
    <location>
        <begin position="103"/>
        <end position="161"/>
    </location>
</feature>
<dbReference type="PROSITE" id="PS50089">
    <property type="entry name" value="ZF_RING_2"/>
    <property type="match status" value="1"/>
</dbReference>
<gene>
    <name evidence="15" type="ORF">L3X38_044026</name>
</gene>
<keyword evidence="7 11" id="KW-0863">Zinc-finger</keyword>
<comment type="pathway">
    <text evidence="2">Protein modification; protein ubiquitination.</text>
</comment>
<sequence>MASYSSSNDEPRVFSRSGTLKRARRIPNEQDGSHSHIVVTLTDPEVFDCPICFEPLTIPVYQCDQNGHIACSSCCTKINNRCPSCSGSIGSCRCRAIEKALETITISCQNIQYGCKESVAYHKKGEHQKACVYSPCSCPLLYCNFVSSAEQLYKHFSRRHVSSATQFRFGNSVPVSLNASDDFLVLQEKNKGTLFILKNHHVEHLGNAVTISCIQPSFMRGYLYDLDVKAKGNSLSSEFFTLSIPSRQVIDDSPPTTWCLLIPSGFISPGDQLKMQFCIWPKDAVTS</sequence>
<comment type="similarity">
    <text evidence="3">Belongs to the SINA (Seven in absentia) family.</text>
</comment>
<reference evidence="15 16" key="1">
    <citation type="journal article" date="2022" name="G3 (Bethesda)">
        <title>Whole-genome sequence and methylome profiling of the almond [Prunus dulcis (Mill.) D.A. Webb] cultivar 'Nonpareil'.</title>
        <authorList>
            <person name="D'Amico-Willman K.M."/>
            <person name="Ouma W.Z."/>
            <person name="Meulia T."/>
            <person name="Sideli G.M."/>
            <person name="Gradziel T.M."/>
            <person name="Fresnedo-Ramirez J."/>
        </authorList>
    </citation>
    <scope>NUCLEOTIDE SEQUENCE [LARGE SCALE GENOMIC DNA]</scope>
    <source>
        <strain evidence="15">Clone GOH B32 T37-40</strain>
    </source>
</reference>
<dbReference type="PANTHER" id="PTHR46632:SF16">
    <property type="entry name" value="E3 UBIQUITIN-PROTEIN LIGASE SINA-LIKE 10"/>
    <property type="match status" value="1"/>
</dbReference>
<evidence type="ECO:0000256" key="3">
    <source>
        <dbReference type="ARBA" id="ARBA00009119"/>
    </source>
</evidence>
<dbReference type="GO" id="GO:0061630">
    <property type="term" value="F:ubiquitin protein ligase activity"/>
    <property type="evidence" value="ECO:0007669"/>
    <property type="project" value="UniProtKB-EC"/>
</dbReference>
<dbReference type="PANTHER" id="PTHR46632">
    <property type="entry name" value="E3 UBIQUITIN-PROTEIN LIGASE SINA-LIKE 4"/>
    <property type="match status" value="1"/>
</dbReference>